<gene>
    <name evidence="1" type="ORF">I553_4084</name>
</gene>
<organism evidence="1">
    <name type="scientific">Mycobacterium xenopi 4042</name>
    <dbReference type="NCBI Taxonomy" id="1299334"/>
    <lineage>
        <taxon>Bacteria</taxon>
        <taxon>Bacillati</taxon>
        <taxon>Actinomycetota</taxon>
        <taxon>Actinomycetes</taxon>
        <taxon>Mycobacteriales</taxon>
        <taxon>Mycobacteriaceae</taxon>
        <taxon>Mycobacterium</taxon>
    </lineage>
</organism>
<protein>
    <submittedName>
        <fullName evidence="1">Uncharacterized protein</fullName>
    </submittedName>
</protein>
<comment type="caution">
    <text evidence="1">The sequence shown here is derived from an EMBL/GenBank/DDBJ whole genome shotgun (WGS) entry which is preliminary data.</text>
</comment>
<dbReference type="AlphaFoldDB" id="X8AFB1"/>
<name>X8AFB1_MYCXE</name>
<sequence length="38" mass="4413">MRRRWQYLAVPCLQLALLAAAISAHDRRISFTKSQANR</sequence>
<evidence type="ECO:0000313" key="1">
    <source>
        <dbReference type="EMBL" id="EUA29831.1"/>
    </source>
</evidence>
<reference evidence="1" key="1">
    <citation type="submission" date="2014-01" db="EMBL/GenBank/DDBJ databases">
        <authorList>
            <person name="Brown-Elliot B."/>
            <person name="Wallace R."/>
            <person name="Lenaerts A."/>
            <person name="Ordway D."/>
            <person name="DeGroote M.A."/>
            <person name="Parker T."/>
            <person name="Sizemore C."/>
            <person name="Tallon L.J."/>
            <person name="Sadzewicz L.K."/>
            <person name="Sengamalay N."/>
            <person name="Fraser C.M."/>
            <person name="Hine E."/>
            <person name="Shefchek K.A."/>
            <person name="Das S.P."/>
            <person name="Tettelin H."/>
        </authorList>
    </citation>
    <scope>NUCLEOTIDE SEQUENCE [LARGE SCALE GENOMIC DNA]</scope>
    <source>
        <strain evidence="1">4042</strain>
    </source>
</reference>
<accession>X8AFB1</accession>
<proteinExistence type="predicted"/>
<dbReference type="EMBL" id="JAOB01000060">
    <property type="protein sequence ID" value="EUA29831.1"/>
    <property type="molecule type" value="Genomic_DNA"/>
</dbReference>